<name>D2VRT3_NAEGR</name>
<dbReference type="InParanoid" id="D2VRT3"/>
<dbReference type="VEuPathDB" id="AmoebaDB:NAEGRDRAFT_71695"/>
<dbReference type="AlphaFoldDB" id="D2VRT3"/>
<dbReference type="RefSeq" id="XP_002673262.1">
    <property type="nucleotide sequence ID" value="XM_002673216.1"/>
</dbReference>
<evidence type="ECO:0000313" key="1">
    <source>
        <dbReference type="EMBL" id="EFC40518.1"/>
    </source>
</evidence>
<gene>
    <name evidence="1" type="ORF">NAEGRDRAFT_71695</name>
</gene>
<evidence type="ECO:0000313" key="2">
    <source>
        <dbReference type="Proteomes" id="UP000006671"/>
    </source>
</evidence>
<protein>
    <submittedName>
        <fullName evidence="1">Predicted protein</fullName>
    </submittedName>
</protein>
<dbReference type="KEGG" id="ngr:NAEGRDRAFT_71695"/>
<keyword evidence="2" id="KW-1185">Reference proteome</keyword>
<proteinExistence type="predicted"/>
<dbReference type="EMBL" id="GG738892">
    <property type="protein sequence ID" value="EFC40518.1"/>
    <property type="molecule type" value="Genomic_DNA"/>
</dbReference>
<reference evidence="1 2" key="1">
    <citation type="journal article" date="2010" name="Cell">
        <title>The genome of Naegleria gruberi illuminates early eukaryotic versatility.</title>
        <authorList>
            <person name="Fritz-Laylin L.K."/>
            <person name="Prochnik S.E."/>
            <person name="Ginger M.L."/>
            <person name="Dacks J.B."/>
            <person name="Carpenter M.L."/>
            <person name="Field M.C."/>
            <person name="Kuo A."/>
            <person name="Paredez A."/>
            <person name="Chapman J."/>
            <person name="Pham J."/>
            <person name="Shu S."/>
            <person name="Neupane R."/>
            <person name="Cipriano M."/>
            <person name="Mancuso J."/>
            <person name="Tu H."/>
            <person name="Salamov A."/>
            <person name="Lindquist E."/>
            <person name="Shapiro H."/>
            <person name="Lucas S."/>
            <person name="Grigoriev I.V."/>
            <person name="Cande W.Z."/>
            <person name="Fulton C."/>
            <person name="Rokhsar D.S."/>
            <person name="Dawson S.C."/>
        </authorList>
    </citation>
    <scope>NUCLEOTIDE SEQUENCE [LARGE SCALE GENOMIC DNA]</scope>
    <source>
        <strain evidence="1 2">NEG-M</strain>
    </source>
</reference>
<accession>D2VRT3</accession>
<dbReference type="GeneID" id="8851018"/>
<sequence>MSNNVRELAKSITNTLRDSGEMVSNNLEKALIAASRNDANTTLQVRMEELLHSWETIQNVSVRSLKDMLLSIGVTVGTDCFNNSSLSCRIVKQRSSLLASSRRVTSIEQIPTIISNTMNESIVVQTDNDLIISTNTTPIATNSNSLTSTLFNDVVPVLFSVKRFGDIVVRYREGQISLLNAIVRSALVVGKTVGKWYAPTLGNCLGYIDTAVEIWDSRDQIMNLLRRIGL</sequence>
<organism evidence="2">
    <name type="scientific">Naegleria gruberi</name>
    <name type="common">Amoeba</name>
    <dbReference type="NCBI Taxonomy" id="5762"/>
    <lineage>
        <taxon>Eukaryota</taxon>
        <taxon>Discoba</taxon>
        <taxon>Heterolobosea</taxon>
        <taxon>Tetramitia</taxon>
        <taxon>Eutetramitia</taxon>
        <taxon>Vahlkampfiidae</taxon>
        <taxon>Naegleria</taxon>
    </lineage>
</organism>
<dbReference type="Proteomes" id="UP000006671">
    <property type="component" value="Unassembled WGS sequence"/>
</dbReference>